<name>A0A1W0WZI1_HYPEX</name>
<protein>
    <submittedName>
        <fullName evidence="2">Uncharacterized protein</fullName>
    </submittedName>
</protein>
<sequence>MLDRPIFSANVVIYVYWPADYKFREYVRNIVLKLGSGGEPYAIYEVGSRSMRDGQGCSILLQSPAVQLNYLDGPDDPNPPSVNCNSRGGSNENEKHKQ</sequence>
<organism evidence="2 3">
    <name type="scientific">Hypsibius exemplaris</name>
    <name type="common">Freshwater tardigrade</name>
    <dbReference type="NCBI Taxonomy" id="2072580"/>
    <lineage>
        <taxon>Eukaryota</taxon>
        <taxon>Metazoa</taxon>
        <taxon>Ecdysozoa</taxon>
        <taxon>Tardigrada</taxon>
        <taxon>Eutardigrada</taxon>
        <taxon>Parachela</taxon>
        <taxon>Hypsibioidea</taxon>
        <taxon>Hypsibiidae</taxon>
        <taxon>Hypsibius</taxon>
    </lineage>
</organism>
<accession>A0A1W0WZI1</accession>
<feature type="compositionally biased region" description="Polar residues" evidence="1">
    <location>
        <begin position="81"/>
        <end position="91"/>
    </location>
</feature>
<evidence type="ECO:0000256" key="1">
    <source>
        <dbReference type="SAM" id="MobiDB-lite"/>
    </source>
</evidence>
<feature type="region of interest" description="Disordered" evidence="1">
    <location>
        <begin position="70"/>
        <end position="98"/>
    </location>
</feature>
<proteinExistence type="predicted"/>
<dbReference type="AlphaFoldDB" id="A0A1W0WZI1"/>
<evidence type="ECO:0000313" key="3">
    <source>
        <dbReference type="Proteomes" id="UP000192578"/>
    </source>
</evidence>
<evidence type="ECO:0000313" key="2">
    <source>
        <dbReference type="EMBL" id="OQV20578.1"/>
    </source>
</evidence>
<dbReference type="Proteomes" id="UP000192578">
    <property type="component" value="Unassembled WGS sequence"/>
</dbReference>
<gene>
    <name evidence="2" type="ORF">BV898_05400</name>
</gene>
<dbReference type="EMBL" id="MTYJ01000029">
    <property type="protein sequence ID" value="OQV20578.1"/>
    <property type="molecule type" value="Genomic_DNA"/>
</dbReference>
<comment type="caution">
    <text evidence="2">The sequence shown here is derived from an EMBL/GenBank/DDBJ whole genome shotgun (WGS) entry which is preliminary data.</text>
</comment>
<reference evidence="3" key="1">
    <citation type="submission" date="2017-01" db="EMBL/GenBank/DDBJ databases">
        <title>Comparative genomics of anhydrobiosis in the tardigrade Hypsibius dujardini.</title>
        <authorList>
            <person name="Yoshida Y."/>
            <person name="Koutsovoulos G."/>
            <person name="Laetsch D."/>
            <person name="Stevens L."/>
            <person name="Kumar S."/>
            <person name="Horikawa D."/>
            <person name="Ishino K."/>
            <person name="Komine S."/>
            <person name="Tomita M."/>
            <person name="Blaxter M."/>
            <person name="Arakawa K."/>
        </authorList>
    </citation>
    <scope>NUCLEOTIDE SEQUENCE [LARGE SCALE GENOMIC DNA]</scope>
    <source>
        <strain evidence="3">Z151</strain>
    </source>
</reference>
<keyword evidence="3" id="KW-1185">Reference proteome</keyword>